<dbReference type="Proteomes" id="UP000594195">
    <property type="component" value="Chromosome"/>
</dbReference>
<sequence length="206" mass="24046">MNVKKKILIIISILFCLNIIVSLIIFLFHSFPKNRIFEIQNLSTIQQWAILIGALLLFVTIGNMLIHIYYKKQHKKILNQIRNEKYEIFKNIVFTQTWNFGFRINRADLILIESEIIVLIYNVNFNGLIKQAQPAILFYKDSNSQKIKEGISNQSKIGTIFSTTCGFKITGKVDTLFKKQNLNFSFETNQNQKNQIVKILIENKLI</sequence>
<feature type="transmembrane region" description="Helical" evidence="1">
    <location>
        <begin position="7"/>
        <end position="28"/>
    </location>
</feature>
<reference evidence="2 3" key="1">
    <citation type="submission" date="2019-05" db="EMBL/GenBank/DDBJ databases">
        <title>Chryseobacterium sp. isolated from King George Island, maritime Antarctica.</title>
        <authorList>
            <person name="Peng X."/>
        </authorList>
    </citation>
    <scope>NUCLEOTIDE SEQUENCE [LARGE SCALE GENOMIC DNA]</scope>
    <source>
        <strain evidence="2 3">7-3A</strain>
    </source>
</reference>
<name>A0A7M2Y6L2_9FLAO</name>
<keyword evidence="1" id="KW-0472">Membrane</keyword>
<evidence type="ECO:0000256" key="1">
    <source>
        <dbReference type="SAM" id="Phobius"/>
    </source>
</evidence>
<proteinExistence type="predicted"/>
<dbReference type="RefSeq" id="WP_193812530.1">
    <property type="nucleotide sequence ID" value="NZ_CP040442.1"/>
</dbReference>
<dbReference type="AlphaFoldDB" id="A0A7M2Y6L2"/>
<dbReference type="EMBL" id="CP040442">
    <property type="protein sequence ID" value="QOW09314.1"/>
    <property type="molecule type" value="Genomic_DNA"/>
</dbReference>
<evidence type="ECO:0000313" key="3">
    <source>
        <dbReference type="Proteomes" id="UP000594195"/>
    </source>
</evidence>
<evidence type="ECO:0000313" key="2">
    <source>
        <dbReference type="EMBL" id="QOW09314.1"/>
    </source>
</evidence>
<feature type="transmembrane region" description="Helical" evidence="1">
    <location>
        <begin position="48"/>
        <end position="70"/>
    </location>
</feature>
<keyword evidence="1" id="KW-1133">Transmembrane helix</keyword>
<organism evidence="2 3">
    <name type="scientific">Kaistella flava</name>
    <name type="common">ex Peng et al. 2021</name>
    <dbReference type="NCBI Taxonomy" id="2038776"/>
    <lineage>
        <taxon>Bacteria</taxon>
        <taxon>Pseudomonadati</taxon>
        <taxon>Bacteroidota</taxon>
        <taxon>Flavobacteriia</taxon>
        <taxon>Flavobacteriales</taxon>
        <taxon>Weeksellaceae</taxon>
        <taxon>Chryseobacterium group</taxon>
        <taxon>Kaistella</taxon>
    </lineage>
</organism>
<protein>
    <submittedName>
        <fullName evidence="2">Uncharacterized protein</fullName>
    </submittedName>
</protein>
<dbReference type="KEGG" id="kfa:Q73A0000_02545"/>
<keyword evidence="1" id="KW-0812">Transmembrane</keyword>
<keyword evidence="3" id="KW-1185">Reference proteome</keyword>
<gene>
    <name evidence="2" type="ORF">Q73A0000_02545</name>
</gene>
<accession>A0A7M2Y6L2</accession>